<dbReference type="InterPro" id="IPR032805">
    <property type="entry name" value="Wax_synthase_dom"/>
</dbReference>
<feature type="transmembrane region" description="Helical" evidence="10">
    <location>
        <begin position="231"/>
        <end position="253"/>
    </location>
</feature>
<feature type="transmembrane region" description="Helical" evidence="10">
    <location>
        <begin position="372"/>
        <end position="393"/>
    </location>
</feature>
<keyword evidence="4 10" id="KW-0812">Transmembrane</keyword>
<evidence type="ECO:0000256" key="1">
    <source>
        <dbReference type="ARBA" id="ARBA00004141"/>
    </source>
</evidence>
<proteinExistence type="inferred from homology"/>
<dbReference type="GO" id="GO:0006629">
    <property type="term" value="P:lipid metabolic process"/>
    <property type="evidence" value="ECO:0007669"/>
    <property type="project" value="UniProtKB-KW"/>
</dbReference>
<evidence type="ECO:0000256" key="5">
    <source>
        <dbReference type="ARBA" id="ARBA00022989"/>
    </source>
</evidence>
<keyword evidence="13" id="KW-1185">Reference proteome</keyword>
<comment type="subcellular location">
    <subcellularLocation>
        <location evidence="1">Membrane</location>
        <topology evidence="1">Multi-pass membrane protein</topology>
    </subcellularLocation>
</comment>
<keyword evidence="8" id="KW-0012">Acyltransferase</keyword>
<evidence type="ECO:0000256" key="6">
    <source>
        <dbReference type="ARBA" id="ARBA00023098"/>
    </source>
</evidence>
<keyword evidence="5 10" id="KW-1133">Transmembrane helix</keyword>
<dbReference type="GO" id="GO:0016020">
    <property type="term" value="C:membrane"/>
    <property type="evidence" value="ECO:0007669"/>
    <property type="project" value="UniProtKB-SubCell"/>
</dbReference>
<feature type="region of interest" description="Disordered" evidence="9">
    <location>
        <begin position="108"/>
        <end position="195"/>
    </location>
</feature>
<feature type="compositionally biased region" description="Polar residues" evidence="9">
    <location>
        <begin position="121"/>
        <end position="135"/>
    </location>
</feature>
<comment type="similarity">
    <text evidence="2">Belongs to the wax synthase family.</text>
</comment>
<gene>
    <name evidence="12" type="ORF">RIF29_32723</name>
</gene>
<keyword evidence="6" id="KW-0443">Lipid metabolism</keyword>
<dbReference type="PANTHER" id="PTHR31595:SF46">
    <property type="entry name" value="ACYL-COA--STEROL O-ACYLTRANSFERASE 1"/>
    <property type="match status" value="1"/>
</dbReference>
<sequence length="426" mass="47614">MESQIMTLAKACITVFISLSFCHWIRKHVPAGTKRLLSILPIICLFLFIPLNFSSVHITGTTGFFFAWLANFKLLLFAFDKGPLSFDPSISLPRFVALACLPIKITPQHPPPNHSSHRSKWGTNPSSITHQNGENESLDPSKGYKKSSHFEANPTSITHQNEGKAPLAPSKGSKSSHFETNPSSKTPITKNAQSKKNPSTTILQYAIKTILLAVMVKAYDYSDHIHPKVILGMYCFHIYFMLELILAIVAAIARSMLGLELEPQFNNPILSTSLQDFWGKRWNLMVTSILRPTVYLPIMEAAKGVVGPKWAPLPAVFGTFVVSGMMHEVILYYMGRMGPTFKMMGFFVLHGVCLMVEMVLKKAFATARWRLPRWVSGPLTAGFVAVTCFWLFLPEFIRCGIDVKAFEEYADLGALVQIIGSWIIKN</sequence>
<feature type="transmembrane region" description="Helical" evidence="10">
    <location>
        <begin position="313"/>
        <end position="335"/>
    </location>
</feature>
<evidence type="ECO:0000313" key="13">
    <source>
        <dbReference type="Proteomes" id="UP001372338"/>
    </source>
</evidence>
<organism evidence="12 13">
    <name type="scientific">Crotalaria pallida</name>
    <name type="common">Smooth rattlebox</name>
    <name type="synonym">Crotalaria striata</name>
    <dbReference type="NCBI Taxonomy" id="3830"/>
    <lineage>
        <taxon>Eukaryota</taxon>
        <taxon>Viridiplantae</taxon>
        <taxon>Streptophyta</taxon>
        <taxon>Embryophyta</taxon>
        <taxon>Tracheophyta</taxon>
        <taxon>Spermatophyta</taxon>
        <taxon>Magnoliopsida</taxon>
        <taxon>eudicotyledons</taxon>
        <taxon>Gunneridae</taxon>
        <taxon>Pentapetalae</taxon>
        <taxon>rosids</taxon>
        <taxon>fabids</taxon>
        <taxon>Fabales</taxon>
        <taxon>Fabaceae</taxon>
        <taxon>Papilionoideae</taxon>
        <taxon>50 kb inversion clade</taxon>
        <taxon>genistoids sensu lato</taxon>
        <taxon>core genistoids</taxon>
        <taxon>Crotalarieae</taxon>
        <taxon>Crotalaria</taxon>
    </lineage>
</organism>
<dbReference type="AlphaFoldDB" id="A0AAN9HXV2"/>
<accession>A0AAN9HXV2</accession>
<evidence type="ECO:0000256" key="7">
    <source>
        <dbReference type="ARBA" id="ARBA00023136"/>
    </source>
</evidence>
<comment type="caution">
    <text evidence="12">The sequence shown here is derived from an EMBL/GenBank/DDBJ whole genome shotgun (WGS) entry which is preliminary data.</text>
</comment>
<keyword evidence="7 10" id="KW-0472">Membrane</keyword>
<dbReference type="GO" id="GO:0008374">
    <property type="term" value="F:O-acyltransferase activity"/>
    <property type="evidence" value="ECO:0007669"/>
    <property type="project" value="InterPro"/>
</dbReference>
<feature type="compositionally biased region" description="Polar residues" evidence="9">
    <location>
        <begin position="172"/>
        <end position="195"/>
    </location>
</feature>
<reference evidence="12 13" key="1">
    <citation type="submission" date="2024-01" db="EMBL/GenBank/DDBJ databases">
        <title>The genomes of 5 underutilized Papilionoideae crops provide insights into root nodulation and disease resistanc.</title>
        <authorList>
            <person name="Yuan L."/>
        </authorList>
    </citation>
    <scope>NUCLEOTIDE SEQUENCE [LARGE SCALE GENOMIC DNA]</scope>
    <source>
        <strain evidence="12">ZHUSHIDOU_FW_LH</strain>
        <tissue evidence="12">Leaf</tissue>
    </source>
</reference>
<dbReference type="Pfam" id="PF13813">
    <property type="entry name" value="MBOAT_2"/>
    <property type="match status" value="1"/>
</dbReference>
<feature type="domain" description="Wax synthase" evidence="11">
    <location>
        <begin position="262"/>
        <end position="348"/>
    </location>
</feature>
<evidence type="ECO:0000256" key="10">
    <source>
        <dbReference type="SAM" id="Phobius"/>
    </source>
</evidence>
<dbReference type="EMBL" id="JAYWIO010000006">
    <property type="protein sequence ID" value="KAK7258202.1"/>
    <property type="molecule type" value="Genomic_DNA"/>
</dbReference>
<dbReference type="InterPro" id="IPR044851">
    <property type="entry name" value="Wax_synthase"/>
</dbReference>
<feature type="transmembrane region" description="Helical" evidence="10">
    <location>
        <begin position="36"/>
        <end position="53"/>
    </location>
</feature>
<evidence type="ECO:0000256" key="2">
    <source>
        <dbReference type="ARBA" id="ARBA00007282"/>
    </source>
</evidence>
<evidence type="ECO:0000256" key="3">
    <source>
        <dbReference type="ARBA" id="ARBA00022679"/>
    </source>
</evidence>
<evidence type="ECO:0000313" key="12">
    <source>
        <dbReference type="EMBL" id="KAK7258202.1"/>
    </source>
</evidence>
<evidence type="ECO:0000256" key="8">
    <source>
        <dbReference type="ARBA" id="ARBA00023315"/>
    </source>
</evidence>
<name>A0AAN9HXV2_CROPI</name>
<evidence type="ECO:0000256" key="9">
    <source>
        <dbReference type="SAM" id="MobiDB-lite"/>
    </source>
</evidence>
<keyword evidence="3" id="KW-0808">Transferase</keyword>
<dbReference type="PANTHER" id="PTHR31595">
    <property type="entry name" value="LONG-CHAIN-ALCOHOL O-FATTY-ACYLTRANSFERASE 3-RELATED"/>
    <property type="match status" value="1"/>
</dbReference>
<protein>
    <recommendedName>
        <fullName evidence="11">Wax synthase domain-containing protein</fullName>
    </recommendedName>
</protein>
<dbReference type="Proteomes" id="UP001372338">
    <property type="component" value="Unassembled WGS sequence"/>
</dbReference>
<evidence type="ECO:0000259" key="11">
    <source>
        <dbReference type="Pfam" id="PF13813"/>
    </source>
</evidence>
<evidence type="ECO:0000256" key="4">
    <source>
        <dbReference type="ARBA" id="ARBA00022692"/>
    </source>
</evidence>
<feature type="transmembrane region" description="Helical" evidence="10">
    <location>
        <begin position="6"/>
        <end position="24"/>
    </location>
</feature>
<feature type="transmembrane region" description="Helical" evidence="10">
    <location>
        <begin position="59"/>
        <end position="79"/>
    </location>
</feature>